<evidence type="ECO:0000256" key="3">
    <source>
        <dbReference type="ARBA" id="ARBA00023163"/>
    </source>
</evidence>
<evidence type="ECO:0000313" key="6">
    <source>
        <dbReference type="EMBL" id="NDK90062.1"/>
    </source>
</evidence>
<keyword evidence="7" id="KW-1185">Reference proteome</keyword>
<sequence length="215" mass="24165">MAFPPPDFRRDAIVDAAIRILDAGGVEALNMRRLAADVGLRPMTLYYHVPNKTVLLSMVIGEMGHRIVWDTYTGSPRDRLLAQAMDMYTKLDAIPWVSDVLRTGTVLGMPEFEQAEIYLSAGMELGLDHETAFGLWRTSWFLITTELQWNITARERRGDEVAIYTPDPDELTDYPAVRQLFDNWDDYTHGYRIEKYLAALIDGLAASSGGSSTDG</sequence>
<keyword evidence="2 4" id="KW-0238">DNA-binding</keyword>
<dbReference type="PANTHER" id="PTHR30055">
    <property type="entry name" value="HTH-TYPE TRANSCRIPTIONAL REGULATOR RUTR"/>
    <property type="match status" value="1"/>
</dbReference>
<dbReference type="SUPFAM" id="SSF48498">
    <property type="entry name" value="Tetracyclin repressor-like, C-terminal domain"/>
    <property type="match status" value="1"/>
</dbReference>
<accession>A0A7K3LP87</accession>
<proteinExistence type="predicted"/>
<dbReference type="PROSITE" id="PS50977">
    <property type="entry name" value="HTH_TETR_2"/>
    <property type="match status" value="1"/>
</dbReference>
<dbReference type="Pfam" id="PF00440">
    <property type="entry name" value="TetR_N"/>
    <property type="match status" value="1"/>
</dbReference>
<keyword evidence="1" id="KW-0805">Transcription regulation</keyword>
<evidence type="ECO:0000313" key="7">
    <source>
        <dbReference type="Proteomes" id="UP000466307"/>
    </source>
</evidence>
<feature type="domain" description="HTH tetR-type" evidence="5">
    <location>
        <begin position="7"/>
        <end position="67"/>
    </location>
</feature>
<evidence type="ECO:0000259" key="5">
    <source>
        <dbReference type="PROSITE" id="PS50977"/>
    </source>
</evidence>
<dbReference type="SUPFAM" id="SSF46689">
    <property type="entry name" value="Homeodomain-like"/>
    <property type="match status" value="1"/>
</dbReference>
<dbReference type="InterPro" id="IPR036271">
    <property type="entry name" value="Tet_transcr_reg_TetR-rel_C_sf"/>
</dbReference>
<keyword evidence="3" id="KW-0804">Transcription</keyword>
<evidence type="ECO:0000256" key="1">
    <source>
        <dbReference type="ARBA" id="ARBA00023015"/>
    </source>
</evidence>
<organism evidence="6 7">
    <name type="scientific">Gordonia desulfuricans</name>
    <dbReference type="NCBI Taxonomy" id="89051"/>
    <lineage>
        <taxon>Bacteria</taxon>
        <taxon>Bacillati</taxon>
        <taxon>Actinomycetota</taxon>
        <taxon>Actinomycetes</taxon>
        <taxon>Mycobacteriales</taxon>
        <taxon>Gordoniaceae</taxon>
        <taxon>Gordonia</taxon>
    </lineage>
</organism>
<dbReference type="Gene3D" id="1.10.10.60">
    <property type="entry name" value="Homeodomain-like"/>
    <property type="match status" value="1"/>
</dbReference>
<name>A0A7K3LP87_9ACTN</name>
<dbReference type="RefSeq" id="WP_083534121.1">
    <property type="nucleotide sequence ID" value="NZ_JAADZU010000029.1"/>
</dbReference>
<dbReference type="GO" id="GO:0003700">
    <property type="term" value="F:DNA-binding transcription factor activity"/>
    <property type="evidence" value="ECO:0007669"/>
    <property type="project" value="TreeGrafter"/>
</dbReference>
<evidence type="ECO:0000256" key="2">
    <source>
        <dbReference type="ARBA" id="ARBA00023125"/>
    </source>
</evidence>
<feature type="DNA-binding region" description="H-T-H motif" evidence="4">
    <location>
        <begin position="30"/>
        <end position="49"/>
    </location>
</feature>
<dbReference type="InterPro" id="IPR050109">
    <property type="entry name" value="HTH-type_TetR-like_transc_reg"/>
</dbReference>
<comment type="caution">
    <text evidence="6">The sequence shown here is derived from an EMBL/GenBank/DDBJ whole genome shotgun (WGS) entry which is preliminary data.</text>
</comment>
<reference evidence="6 7" key="1">
    <citation type="submission" date="2020-01" db="EMBL/GenBank/DDBJ databases">
        <title>Investigation of new actinobacteria for the biodesulphurisation of diesel fuel.</title>
        <authorList>
            <person name="Athi Narayanan S.M."/>
        </authorList>
    </citation>
    <scope>NUCLEOTIDE SEQUENCE [LARGE SCALE GENOMIC DNA]</scope>
    <source>
        <strain evidence="6 7">213E</strain>
    </source>
</reference>
<dbReference type="EMBL" id="JAADZU010000029">
    <property type="protein sequence ID" value="NDK90062.1"/>
    <property type="molecule type" value="Genomic_DNA"/>
</dbReference>
<dbReference type="AlphaFoldDB" id="A0A7K3LP87"/>
<dbReference type="Gene3D" id="1.10.357.10">
    <property type="entry name" value="Tetracycline Repressor, domain 2"/>
    <property type="match status" value="1"/>
</dbReference>
<dbReference type="Proteomes" id="UP000466307">
    <property type="component" value="Unassembled WGS sequence"/>
</dbReference>
<dbReference type="InterPro" id="IPR001647">
    <property type="entry name" value="HTH_TetR"/>
</dbReference>
<dbReference type="PANTHER" id="PTHR30055:SF151">
    <property type="entry name" value="TRANSCRIPTIONAL REGULATORY PROTEIN"/>
    <property type="match status" value="1"/>
</dbReference>
<dbReference type="InterPro" id="IPR009057">
    <property type="entry name" value="Homeodomain-like_sf"/>
</dbReference>
<protein>
    <submittedName>
        <fullName evidence="6">TetR family transcriptional regulator</fullName>
    </submittedName>
</protein>
<evidence type="ECO:0000256" key="4">
    <source>
        <dbReference type="PROSITE-ProRule" id="PRU00335"/>
    </source>
</evidence>
<gene>
    <name evidence="6" type="ORF">GYA93_10780</name>
</gene>
<dbReference type="GO" id="GO:0000976">
    <property type="term" value="F:transcription cis-regulatory region binding"/>
    <property type="evidence" value="ECO:0007669"/>
    <property type="project" value="TreeGrafter"/>
</dbReference>